<keyword evidence="2 4" id="KW-0328">Glycosyltransferase</keyword>
<keyword evidence="5" id="KW-0472">Membrane</keyword>
<feature type="transmembrane region" description="Helical" evidence="5">
    <location>
        <begin position="510"/>
        <end position="536"/>
    </location>
</feature>
<dbReference type="EMBL" id="JAJSOF020000005">
    <property type="protein sequence ID" value="KAJ4448261.1"/>
    <property type="molecule type" value="Genomic_DNA"/>
</dbReference>
<evidence type="ECO:0000256" key="2">
    <source>
        <dbReference type="ARBA" id="ARBA00022676"/>
    </source>
</evidence>
<accession>A0ABQ8TQU1</accession>
<dbReference type="SUPFAM" id="SSF53756">
    <property type="entry name" value="UDP-Glycosyltransferase/glycogen phosphorylase"/>
    <property type="match status" value="1"/>
</dbReference>
<proteinExistence type="inferred from homology"/>
<keyword evidence="3 4" id="KW-0808">Transferase</keyword>
<organism evidence="6 7">
    <name type="scientific">Periplaneta americana</name>
    <name type="common">American cockroach</name>
    <name type="synonym">Blatta americana</name>
    <dbReference type="NCBI Taxonomy" id="6978"/>
    <lineage>
        <taxon>Eukaryota</taxon>
        <taxon>Metazoa</taxon>
        <taxon>Ecdysozoa</taxon>
        <taxon>Arthropoda</taxon>
        <taxon>Hexapoda</taxon>
        <taxon>Insecta</taxon>
        <taxon>Pterygota</taxon>
        <taxon>Neoptera</taxon>
        <taxon>Polyneoptera</taxon>
        <taxon>Dictyoptera</taxon>
        <taxon>Blattodea</taxon>
        <taxon>Blattoidea</taxon>
        <taxon>Blattidae</taxon>
        <taxon>Blattinae</taxon>
        <taxon>Periplaneta</taxon>
    </lineage>
</organism>
<dbReference type="InterPro" id="IPR050271">
    <property type="entry name" value="UDP-glycosyltransferase"/>
</dbReference>
<name>A0ABQ8TQU1_PERAM</name>
<keyword evidence="5" id="KW-0812">Transmembrane</keyword>
<reference evidence="6 7" key="1">
    <citation type="journal article" date="2022" name="Allergy">
        <title>Genome assembly and annotation of Periplaneta americana reveal a comprehensive cockroach allergen profile.</title>
        <authorList>
            <person name="Wang L."/>
            <person name="Xiong Q."/>
            <person name="Saelim N."/>
            <person name="Wang L."/>
            <person name="Nong W."/>
            <person name="Wan A.T."/>
            <person name="Shi M."/>
            <person name="Liu X."/>
            <person name="Cao Q."/>
            <person name="Hui J.H.L."/>
            <person name="Sookrung N."/>
            <person name="Leung T.F."/>
            <person name="Tungtrongchitr A."/>
            <person name="Tsui S.K.W."/>
        </authorList>
    </citation>
    <scope>NUCLEOTIDE SEQUENCE [LARGE SCALE GENOMIC DNA]</scope>
    <source>
        <strain evidence="6">PWHHKU_190912</strain>
    </source>
</reference>
<comment type="similarity">
    <text evidence="1 4">Belongs to the UDP-glycosyltransferase family.</text>
</comment>
<evidence type="ECO:0000313" key="6">
    <source>
        <dbReference type="EMBL" id="KAJ4448261.1"/>
    </source>
</evidence>
<evidence type="ECO:0000256" key="3">
    <source>
        <dbReference type="ARBA" id="ARBA00022679"/>
    </source>
</evidence>
<keyword evidence="7" id="KW-1185">Reference proteome</keyword>
<dbReference type="Proteomes" id="UP001148838">
    <property type="component" value="Unassembled WGS sequence"/>
</dbReference>
<keyword evidence="5" id="KW-1133">Transmembrane helix</keyword>
<dbReference type="PANTHER" id="PTHR48043:SF114">
    <property type="entry name" value="IP04436P-RELATED"/>
    <property type="match status" value="1"/>
</dbReference>
<evidence type="ECO:0000256" key="1">
    <source>
        <dbReference type="ARBA" id="ARBA00009995"/>
    </source>
</evidence>
<dbReference type="InterPro" id="IPR002213">
    <property type="entry name" value="UDP_glucos_trans"/>
</dbReference>
<dbReference type="PROSITE" id="PS00375">
    <property type="entry name" value="UDPGT"/>
    <property type="match status" value="1"/>
</dbReference>
<dbReference type="Pfam" id="PF00201">
    <property type="entry name" value="UDPGT"/>
    <property type="match status" value="1"/>
</dbReference>
<sequence length="556" mass="62831">MNIKNMYSSGKKTGPTLAADFRALFTPEHYRLLTGSNPAWIEVRKHLTVITLLLLCSNVASYKILALFPHIARSHYVMGEALLKGLAARGYHVTVVSHFPQKNPIPNFKDISLVGATTVAVEQIQLVNVGTGNIPFTINMLATMAMDVCETTLPAAPIQELMKSQDKYDLIITELFNTDCMFGFVHKFKVPFISIATSVLMPWSSERFANPENPSYIPHHFLGHSDRMTFFERMLNVFYQETTKWAYHKYMDIPTQKIARKYFGESLPPLADIARNTSLLLVNSHFSLNQPRPFVPNIVEVGGMHITPPKPLPQDLKKFLDDSKQGVVYFSFGSMVKMTTLPEEKRQAFMQAFAALPERFLLKWEEESFPGKPENVKLVRWPPQVDVLRHPNVRVFVTHGGLMGTTEAAHSGVPMVAIPLFGDQFVNVASYVEEGIAFKLSFTNITKESVLHALNTVLRDPSYRDNALRVSRAYNDRPMSALDTGIFWTEYVIRHGGAPHMRSAALDLTWYQYLLLDVLAVLISVIATVLLVLFYITKRLIRLVLPSKTQGKKKKQ</sequence>
<evidence type="ECO:0000313" key="7">
    <source>
        <dbReference type="Proteomes" id="UP001148838"/>
    </source>
</evidence>
<dbReference type="CDD" id="cd03784">
    <property type="entry name" value="GT1_Gtf-like"/>
    <property type="match status" value="1"/>
</dbReference>
<evidence type="ECO:0008006" key="8">
    <source>
        <dbReference type="Google" id="ProtNLM"/>
    </source>
</evidence>
<protein>
    <recommendedName>
        <fullName evidence="8">UDP-glucuronosyltransferase</fullName>
    </recommendedName>
</protein>
<dbReference type="InterPro" id="IPR035595">
    <property type="entry name" value="UDP_glycos_trans_CS"/>
</dbReference>
<dbReference type="Gene3D" id="3.40.50.2000">
    <property type="entry name" value="Glycogen Phosphorylase B"/>
    <property type="match status" value="2"/>
</dbReference>
<evidence type="ECO:0000256" key="5">
    <source>
        <dbReference type="SAM" id="Phobius"/>
    </source>
</evidence>
<dbReference type="PANTHER" id="PTHR48043">
    <property type="entry name" value="EG:EG0003.4 PROTEIN-RELATED"/>
    <property type="match status" value="1"/>
</dbReference>
<comment type="caution">
    <text evidence="6">The sequence shown here is derived from an EMBL/GenBank/DDBJ whole genome shotgun (WGS) entry which is preliminary data.</text>
</comment>
<gene>
    <name evidence="6" type="ORF">ANN_10275</name>
</gene>
<evidence type="ECO:0000256" key="4">
    <source>
        <dbReference type="RuleBase" id="RU003718"/>
    </source>
</evidence>